<keyword evidence="3" id="KW-1185">Reference proteome</keyword>
<dbReference type="EMBL" id="RBNI01006243">
    <property type="protein sequence ID" value="RUP46169.1"/>
    <property type="molecule type" value="Genomic_DNA"/>
</dbReference>
<reference evidence="2 3" key="1">
    <citation type="journal article" date="2018" name="New Phytol.">
        <title>Phylogenomics of Endogonaceae and evolution of mycorrhizas within Mucoromycota.</title>
        <authorList>
            <person name="Chang Y."/>
            <person name="Desiro A."/>
            <person name="Na H."/>
            <person name="Sandor L."/>
            <person name="Lipzen A."/>
            <person name="Clum A."/>
            <person name="Barry K."/>
            <person name="Grigoriev I.V."/>
            <person name="Martin F.M."/>
            <person name="Stajich J.E."/>
            <person name="Smith M.E."/>
            <person name="Bonito G."/>
            <person name="Spatafora J.W."/>
        </authorList>
    </citation>
    <scope>NUCLEOTIDE SEQUENCE [LARGE SCALE GENOMIC DNA]</scope>
    <source>
        <strain evidence="2 3">GMNB39</strain>
    </source>
</reference>
<dbReference type="Proteomes" id="UP000268093">
    <property type="component" value="Unassembled WGS sequence"/>
</dbReference>
<dbReference type="Pfam" id="PF14372">
    <property type="entry name" value="hAT-like_RNase-H"/>
    <property type="match status" value="1"/>
</dbReference>
<dbReference type="InterPro" id="IPR012337">
    <property type="entry name" value="RNaseH-like_sf"/>
</dbReference>
<evidence type="ECO:0000313" key="2">
    <source>
        <dbReference type="EMBL" id="RUP46169.1"/>
    </source>
</evidence>
<evidence type="ECO:0000313" key="3">
    <source>
        <dbReference type="Proteomes" id="UP000268093"/>
    </source>
</evidence>
<evidence type="ECO:0000259" key="1">
    <source>
        <dbReference type="Pfam" id="PF14372"/>
    </source>
</evidence>
<sequence length="151" mass="17224">MDIDEKIIAIEAAKFLKPFFQTTKALSGSTYPALGLALMLMNNIIEVLTEKEHSIDEPNWVKMVVKSMIDKAHKYTQHLYTTLSFFAAILDPQVKVELIPKDFDVKDNLAAFQHHLESQYSTQQQDIHENEEYSGGSSSLNYAENIARKRC</sequence>
<dbReference type="PANTHER" id="PTHR23272">
    <property type="entry name" value="BED FINGER-RELATED"/>
    <property type="match status" value="1"/>
</dbReference>
<gene>
    <name evidence="2" type="ORF">BC936DRAFT_147273</name>
</gene>
<dbReference type="PANTHER" id="PTHR23272:SF21">
    <property type="entry name" value="BED ZINC FINGER AND HAT DIMERIZATION DOMAIN-CONTAINING PROTEIN"/>
    <property type="match status" value="1"/>
</dbReference>
<dbReference type="GO" id="GO:0003677">
    <property type="term" value="F:DNA binding"/>
    <property type="evidence" value="ECO:0007669"/>
    <property type="project" value="InterPro"/>
</dbReference>
<dbReference type="AlphaFoldDB" id="A0A433D5R8"/>
<feature type="domain" description="hAT-like transposase RNase-H fold" evidence="1">
    <location>
        <begin position="27"/>
        <end position="104"/>
    </location>
</feature>
<name>A0A433D5R8_9FUNG</name>
<proteinExistence type="predicted"/>
<organism evidence="2 3">
    <name type="scientific">Jimgerdemannia flammicorona</name>
    <dbReference type="NCBI Taxonomy" id="994334"/>
    <lineage>
        <taxon>Eukaryota</taxon>
        <taxon>Fungi</taxon>
        <taxon>Fungi incertae sedis</taxon>
        <taxon>Mucoromycota</taxon>
        <taxon>Mucoromycotina</taxon>
        <taxon>Endogonomycetes</taxon>
        <taxon>Endogonales</taxon>
        <taxon>Endogonaceae</taxon>
        <taxon>Jimgerdemannia</taxon>
    </lineage>
</organism>
<dbReference type="OrthoDB" id="2442972at2759"/>
<dbReference type="InterPro" id="IPR025525">
    <property type="entry name" value="hAT-like_transposase_RNase-H"/>
</dbReference>
<dbReference type="SUPFAM" id="SSF53098">
    <property type="entry name" value="Ribonuclease H-like"/>
    <property type="match status" value="1"/>
</dbReference>
<protein>
    <recommendedName>
        <fullName evidence="1">hAT-like transposase RNase-H fold domain-containing protein</fullName>
    </recommendedName>
</protein>
<accession>A0A433D5R8</accession>
<comment type="caution">
    <text evidence="2">The sequence shown here is derived from an EMBL/GenBank/DDBJ whole genome shotgun (WGS) entry which is preliminary data.</text>
</comment>